<comment type="caution">
    <text evidence="2">The sequence shown here is derived from an EMBL/GenBank/DDBJ whole genome shotgun (WGS) entry which is preliminary data.</text>
</comment>
<proteinExistence type="predicted"/>
<sequence>MKNKSKMFIIGTSLLITFSCNQEDNFIGENSFTQKSSLLISKNGDPYISGNPFDYVGASHNEFLDQHLSLHPELPGIGLSEVINLSVEFSLQNNFNAHDYITTQEIAGLLNTNIDQPFDNVINQLAQDGKISNVVYNKLLILGNVFKQATETKDLDILLQKIENLEKNYLELNLNEIDKTVLLSIISVARNSTNYWNNAYKAILQASLNNNLPKWANSTLTIISVISAGTIGAAKGAGTGAIIGGTNTSATIPGLAIVFATSTSGYVAFNNPV</sequence>
<name>A0ABS1G0L5_9FLAO</name>
<reference evidence="3" key="1">
    <citation type="submission" date="2021-01" db="EMBL/GenBank/DDBJ databases">
        <title>Genome public.</title>
        <authorList>
            <person name="Liu C."/>
            <person name="Sun Q."/>
        </authorList>
    </citation>
    <scope>NUCLEOTIDE SEQUENCE [LARGE SCALE GENOMIC DNA]</scope>
    <source>
        <strain evidence="3">YIM B02567</strain>
    </source>
</reference>
<evidence type="ECO:0000313" key="3">
    <source>
        <dbReference type="Proteomes" id="UP000628669"/>
    </source>
</evidence>
<keyword evidence="1" id="KW-0175">Coiled coil</keyword>
<keyword evidence="3" id="KW-1185">Reference proteome</keyword>
<dbReference type="PROSITE" id="PS51257">
    <property type="entry name" value="PROKAR_LIPOPROTEIN"/>
    <property type="match status" value="1"/>
</dbReference>
<feature type="coiled-coil region" evidence="1">
    <location>
        <begin position="148"/>
        <end position="175"/>
    </location>
</feature>
<gene>
    <name evidence="2" type="ORF">JHL15_20950</name>
</gene>
<protein>
    <submittedName>
        <fullName evidence="2">Uncharacterized protein</fullName>
    </submittedName>
</protein>
<organism evidence="2 3">
    <name type="scientific">Chryseobacterium paridis</name>
    <dbReference type="NCBI Taxonomy" id="2800328"/>
    <lineage>
        <taxon>Bacteria</taxon>
        <taxon>Pseudomonadati</taxon>
        <taxon>Bacteroidota</taxon>
        <taxon>Flavobacteriia</taxon>
        <taxon>Flavobacteriales</taxon>
        <taxon>Weeksellaceae</taxon>
        <taxon>Chryseobacterium group</taxon>
        <taxon>Chryseobacterium</taxon>
    </lineage>
</organism>
<evidence type="ECO:0000313" key="2">
    <source>
        <dbReference type="EMBL" id="MBK1898239.1"/>
    </source>
</evidence>
<dbReference type="Proteomes" id="UP000628669">
    <property type="component" value="Unassembled WGS sequence"/>
</dbReference>
<evidence type="ECO:0000256" key="1">
    <source>
        <dbReference type="SAM" id="Coils"/>
    </source>
</evidence>
<dbReference type="RefSeq" id="WP_200249054.1">
    <property type="nucleotide sequence ID" value="NZ_JAENHK010000010.1"/>
</dbReference>
<accession>A0ABS1G0L5</accession>
<dbReference type="EMBL" id="JAENHK010000010">
    <property type="protein sequence ID" value="MBK1898239.1"/>
    <property type="molecule type" value="Genomic_DNA"/>
</dbReference>